<dbReference type="Pfam" id="PF06516">
    <property type="entry name" value="NUP"/>
    <property type="match status" value="1"/>
</dbReference>
<dbReference type="GeneID" id="39589511"/>
<feature type="signal peptide" evidence="2">
    <location>
        <begin position="1"/>
        <end position="18"/>
    </location>
</feature>
<gene>
    <name evidence="3" type="ORF">EHS24_004968</name>
</gene>
<proteinExistence type="inferred from homology"/>
<protein>
    <recommendedName>
        <fullName evidence="5">Purine nucleoside permease</fullName>
    </recommendedName>
</protein>
<accession>A0A427Y6H7</accession>
<evidence type="ECO:0000256" key="1">
    <source>
        <dbReference type="PIRNR" id="PIRNR013171"/>
    </source>
</evidence>
<dbReference type="AlphaFoldDB" id="A0A427Y6H7"/>
<dbReference type="Proteomes" id="UP000279236">
    <property type="component" value="Unassembled WGS sequence"/>
</dbReference>
<keyword evidence="2" id="KW-0732">Signal</keyword>
<dbReference type="GO" id="GO:0055085">
    <property type="term" value="P:transmembrane transport"/>
    <property type="evidence" value="ECO:0007669"/>
    <property type="project" value="InterPro"/>
</dbReference>
<organism evidence="3 4">
    <name type="scientific">Apiotrichum porosum</name>
    <dbReference type="NCBI Taxonomy" id="105984"/>
    <lineage>
        <taxon>Eukaryota</taxon>
        <taxon>Fungi</taxon>
        <taxon>Dikarya</taxon>
        <taxon>Basidiomycota</taxon>
        <taxon>Agaricomycotina</taxon>
        <taxon>Tremellomycetes</taxon>
        <taxon>Trichosporonales</taxon>
        <taxon>Trichosporonaceae</taxon>
        <taxon>Apiotrichum</taxon>
    </lineage>
</organism>
<comment type="function">
    <text evidence="1">Nucleoside permease that transports adenosine and guanosine.</text>
</comment>
<dbReference type="GO" id="GO:0005783">
    <property type="term" value="C:endoplasmic reticulum"/>
    <property type="evidence" value="ECO:0007669"/>
    <property type="project" value="TreeGrafter"/>
</dbReference>
<feature type="chain" id="PRO_5019583687" description="Purine nucleoside permease" evidence="2">
    <location>
        <begin position="19"/>
        <end position="386"/>
    </location>
</feature>
<sequence length="386" mass="41615">MKFTTAILAALVTTAASATPLSGMFSRGHSKTVSPKVLIISMFEYEEVWSALDLNTNYTLPGLSPLYPAIHCNKAGEICQMTTGEAEINAAVSVTSMLLSPVFDFSKTYFLIGGIAGVNPYMGTLGSVGLARYAVQCALAYELDARQMPSNWTTGYWVQGTAEPGTLVDASNYGTEYYELNTNLRDHAMAFVTAANVTLNDSTTAIEYRQKYDYAPANQPPAVFYGDVTTSDVYFAGTLLSEAFGNITALWTNGTGQYALTAQEDNATFEAMMRATTAGLMDFSRVILMRTASDFDRGYAGSDALTAFEASQGGFTPATENIFIVGNPIVQGIVKNWNKVYKKGVAPQDGFEYSANIFHSLSTTKTKKSVVARNHIAARGKEATIA</sequence>
<reference evidence="3 4" key="1">
    <citation type="submission" date="2018-11" db="EMBL/GenBank/DDBJ databases">
        <title>Genome sequence of Apiotrichum porosum DSM 27194.</title>
        <authorList>
            <person name="Aliyu H."/>
            <person name="Gorte O."/>
            <person name="Ochsenreither K."/>
        </authorList>
    </citation>
    <scope>NUCLEOTIDE SEQUENCE [LARGE SCALE GENOMIC DNA]</scope>
    <source>
        <strain evidence="3 4">DSM 27194</strain>
    </source>
</reference>
<comment type="caution">
    <text evidence="3">The sequence shown here is derived from an EMBL/GenBank/DDBJ whole genome shotgun (WGS) entry which is preliminary data.</text>
</comment>
<keyword evidence="1" id="KW-0813">Transport</keyword>
<keyword evidence="4" id="KW-1185">Reference proteome</keyword>
<name>A0A427Y6H7_9TREE</name>
<evidence type="ECO:0000313" key="3">
    <source>
        <dbReference type="EMBL" id="RSH86697.1"/>
    </source>
</evidence>
<dbReference type="RefSeq" id="XP_028479482.1">
    <property type="nucleotide sequence ID" value="XM_028620510.1"/>
</dbReference>
<evidence type="ECO:0000313" key="4">
    <source>
        <dbReference type="Proteomes" id="UP000279236"/>
    </source>
</evidence>
<evidence type="ECO:0000256" key="2">
    <source>
        <dbReference type="SAM" id="SignalP"/>
    </source>
</evidence>
<comment type="similarity">
    <text evidence="1">Belongs to the NUP family.</text>
</comment>
<dbReference type="OrthoDB" id="2331083at2759"/>
<evidence type="ECO:0008006" key="5">
    <source>
        <dbReference type="Google" id="ProtNLM"/>
    </source>
</evidence>
<dbReference type="PIRSF" id="PIRSF013171">
    <property type="entry name" value="Pur_nuclsid_perm"/>
    <property type="match status" value="1"/>
</dbReference>
<dbReference type="STRING" id="105984.A0A427Y6H7"/>
<dbReference type="PANTHER" id="PTHR38643:SF1">
    <property type="entry name" value="PURINE NUCLEOSIDE PERMEASE C285.05-RELATED"/>
    <property type="match status" value="1"/>
</dbReference>
<dbReference type="PANTHER" id="PTHR38643">
    <property type="entry name" value="PURINE NUCLEOSIDE PERMEASE C285.05-RELATED"/>
    <property type="match status" value="1"/>
</dbReference>
<dbReference type="InterPro" id="IPR009486">
    <property type="entry name" value="Pur_nuclsid_perm"/>
</dbReference>
<dbReference type="EMBL" id="RSCE01000002">
    <property type="protein sequence ID" value="RSH86697.1"/>
    <property type="molecule type" value="Genomic_DNA"/>
</dbReference>